<dbReference type="InterPro" id="IPR043130">
    <property type="entry name" value="CDP-OH_PTrfase_TM_dom"/>
</dbReference>
<evidence type="ECO:0000256" key="1">
    <source>
        <dbReference type="ARBA" id="ARBA00004141"/>
    </source>
</evidence>
<dbReference type="Gene3D" id="1.20.120.1760">
    <property type="match status" value="1"/>
</dbReference>
<gene>
    <name evidence="14" type="primary">pgsA2</name>
    <name evidence="14" type="ORF">AXFE_28030</name>
</gene>
<dbReference type="GO" id="GO:0016020">
    <property type="term" value="C:membrane"/>
    <property type="evidence" value="ECO:0007669"/>
    <property type="project" value="UniProtKB-SubCell"/>
</dbReference>
<keyword evidence="9" id="KW-0594">Phospholipid biosynthesis</keyword>
<dbReference type="EC" id="2.7.8.5" evidence="14"/>
<evidence type="ECO:0000256" key="13">
    <source>
        <dbReference type="SAM" id="Phobius"/>
    </source>
</evidence>
<evidence type="ECO:0000256" key="2">
    <source>
        <dbReference type="ARBA" id="ARBA00010441"/>
    </source>
</evidence>
<evidence type="ECO:0000256" key="4">
    <source>
        <dbReference type="ARBA" id="ARBA00022679"/>
    </source>
</evidence>
<comment type="similarity">
    <text evidence="2 11">Belongs to the CDP-alcohol phosphatidyltransferase class-I family.</text>
</comment>
<comment type="subcellular location">
    <subcellularLocation>
        <location evidence="1">Membrane</location>
        <topology evidence="1">Multi-pass membrane protein</topology>
    </subcellularLocation>
</comment>
<dbReference type="GO" id="GO:0046474">
    <property type="term" value="P:glycerophospholipid biosynthetic process"/>
    <property type="evidence" value="ECO:0007669"/>
    <property type="project" value="TreeGrafter"/>
</dbReference>
<sequence>MCKSVEKGPLLTESTEPNGVSPKDMDQYRFDSNSRVLTVPNLITVARLCLLPVAIYEAVGRGQFVLATAILVFIGLTDFLDGYVARHFNQVSELGKIIDPSADRIVIIAVGITAIIQGWIPLWLGIVIMVREVFISLLSSYLYKTRSYRLDVIWLGKAGTFALLCALPTLVAGESKSPNLSFLHLIGLGLAIIGIVTLYLAAFNYVTKVLIPVLKGNVLPPSR</sequence>
<evidence type="ECO:0000256" key="8">
    <source>
        <dbReference type="ARBA" id="ARBA00023136"/>
    </source>
</evidence>
<feature type="transmembrane region" description="Helical" evidence="13">
    <location>
        <begin position="64"/>
        <end position="85"/>
    </location>
</feature>
<keyword evidence="6 13" id="KW-1133">Transmembrane helix</keyword>
<feature type="region of interest" description="Disordered" evidence="12">
    <location>
        <begin position="1"/>
        <end position="24"/>
    </location>
</feature>
<keyword evidence="3" id="KW-0444">Lipid biosynthesis</keyword>
<dbReference type="InterPro" id="IPR050324">
    <property type="entry name" value="CDP-alcohol_PTase-I"/>
</dbReference>
<keyword evidence="7" id="KW-0443">Lipid metabolism</keyword>
<feature type="transmembrane region" description="Helical" evidence="13">
    <location>
        <begin position="37"/>
        <end position="57"/>
    </location>
</feature>
<feature type="transmembrane region" description="Helical" evidence="13">
    <location>
        <begin position="105"/>
        <end position="130"/>
    </location>
</feature>
<evidence type="ECO:0000256" key="3">
    <source>
        <dbReference type="ARBA" id="ARBA00022516"/>
    </source>
</evidence>
<protein>
    <submittedName>
        <fullName evidence="14">CDP-diacylglycerol--glycerol-3-phosphate 3-phosphatidyltransferase</fullName>
        <ecNumber evidence="14">2.7.8.5</ecNumber>
    </submittedName>
</protein>
<evidence type="ECO:0000256" key="12">
    <source>
        <dbReference type="SAM" id="MobiDB-lite"/>
    </source>
</evidence>
<keyword evidence="15" id="KW-1185">Reference proteome</keyword>
<evidence type="ECO:0000256" key="7">
    <source>
        <dbReference type="ARBA" id="ARBA00023098"/>
    </source>
</evidence>
<dbReference type="PANTHER" id="PTHR14269">
    <property type="entry name" value="CDP-DIACYLGLYCEROL--GLYCEROL-3-PHOSPHATE 3-PHOSPHATIDYLTRANSFERASE-RELATED"/>
    <property type="match status" value="1"/>
</dbReference>
<keyword evidence="4 11" id="KW-0808">Transferase</keyword>
<feature type="transmembrane region" description="Helical" evidence="13">
    <location>
        <begin position="182"/>
        <end position="206"/>
    </location>
</feature>
<evidence type="ECO:0000256" key="5">
    <source>
        <dbReference type="ARBA" id="ARBA00022692"/>
    </source>
</evidence>
<evidence type="ECO:0000313" key="14">
    <source>
        <dbReference type="EMBL" id="KJF16358.1"/>
    </source>
</evidence>
<evidence type="ECO:0000256" key="11">
    <source>
        <dbReference type="RuleBase" id="RU003750"/>
    </source>
</evidence>
<dbReference type="STRING" id="1280514.AXFE_28030"/>
<feature type="transmembrane region" description="Helical" evidence="13">
    <location>
        <begin position="151"/>
        <end position="170"/>
    </location>
</feature>
<keyword evidence="10" id="KW-1208">Phospholipid metabolism</keyword>
<organism evidence="14 15">
    <name type="scientific">Acidithrix ferrooxidans</name>
    <dbReference type="NCBI Taxonomy" id="1280514"/>
    <lineage>
        <taxon>Bacteria</taxon>
        <taxon>Bacillati</taxon>
        <taxon>Actinomycetota</taxon>
        <taxon>Acidimicrobiia</taxon>
        <taxon>Acidimicrobiales</taxon>
        <taxon>Acidimicrobiaceae</taxon>
        <taxon>Acidithrix</taxon>
    </lineage>
</organism>
<comment type="caution">
    <text evidence="14">The sequence shown here is derived from an EMBL/GenBank/DDBJ whole genome shotgun (WGS) entry which is preliminary data.</text>
</comment>
<dbReference type="GO" id="GO:0008444">
    <property type="term" value="F:CDP-diacylglycerol-glycerol-3-phosphate 3-phosphatidyltransferase activity"/>
    <property type="evidence" value="ECO:0007669"/>
    <property type="project" value="UniProtKB-EC"/>
</dbReference>
<name>A0A0D8HEL8_9ACTN</name>
<dbReference type="AlphaFoldDB" id="A0A0D8HEL8"/>
<dbReference type="Proteomes" id="UP000032360">
    <property type="component" value="Unassembled WGS sequence"/>
</dbReference>
<keyword evidence="8 13" id="KW-0472">Membrane</keyword>
<accession>A0A0D8HEL8</accession>
<dbReference type="PANTHER" id="PTHR14269:SF62">
    <property type="entry name" value="CDP-DIACYLGLYCEROL--GLYCEROL-3-PHOSPHATE 3-PHOSPHATIDYLTRANSFERASE 1, CHLOROPLASTIC"/>
    <property type="match status" value="1"/>
</dbReference>
<evidence type="ECO:0000256" key="6">
    <source>
        <dbReference type="ARBA" id="ARBA00022989"/>
    </source>
</evidence>
<evidence type="ECO:0000313" key="15">
    <source>
        <dbReference type="Proteomes" id="UP000032360"/>
    </source>
</evidence>
<proteinExistence type="inferred from homology"/>
<dbReference type="InterPro" id="IPR048254">
    <property type="entry name" value="CDP_ALCOHOL_P_TRANSF_CS"/>
</dbReference>
<dbReference type="PROSITE" id="PS00379">
    <property type="entry name" value="CDP_ALCOHOL_P_TRANSF"/>
    <property type="match status" value="1"/>
</dbReference>
<reference evidence="14 15" key="1">
    <citation type="submission" date="2015-01" db="EMBL/GenBank/DDBJ databases">
        <title>Draft genome of the acidophilic iron oxidizer Acidithrix ferrooxidans strain Py-F3.</title>
        <authorList>
            <person name="Poehlein A."/>
            <person name="Eisen S."/>
            <person name="Schloemann M."/>
            <person name="Johnson B.D."/>
            <person name="Daniel R."/>
            <person name="Muehling M."/>
        </authorList>
    </citation>
    <scope>NUCLEOTIDE SEQUENCE [LARGE SCALE GENOMIC DNA]</scope>
    <source>
        <strain evidence="14 15">Py-F3</strain>
    </source>
</reference>
<keyword evidence="5 13" id="KW-0812">Transmembrane</keyword>
<evidence type="ECO:0000256" key="10">
    <source>
        <dbReference type="ARBA" id="ARBA00023264"/>
    </source>
</evidence>
<evidence type="ECO:0000256" key="9">
    <source>
        <dbReference type="ARBA" id="ARBA00023209"/>
    </source>
</evidence>
<dbReference type="Pfam" id="PF01066">
    <property type="entry name" value="CDP-OH_P_transf"/>
    <property type="match status" value="1"/>
</dbReference>
<dbReference type="InterPro" id="IPR000462">
    <property type="entry name" value="CDP-OH_P_trans"/>
</dbReference>
<dbReference type="EMBL" id="JXYS01000087">
    <property type="protein sequence ID" value="KJF16358.1"/>
    <property type="molecule type" value="Genomic_DNA"/>
</dbReference>